<keyword evidence="13" id="KW-0175">Coiled coil</keyword>
<evidence type="ECO:0000256" key="14">
    <source>
        <dbReference type="SAM" id="MobiDB-lite"/>
    </source>
</evidence>
<dbReference type="Gene3D" id="3.90.20.20">
    <property type="match status" value="1"/>
</dbReference>
<dbReference type="PANTHER" id="PTHR21237">
    <property type="entry name" value="GRPE PROTEIN"/>
    <property type="match status" value="1"/>
</dbReference>
<comment type="subcellular location">
    <subcellularLocation>
        <location evidence="1 10">Cytoplasm</location>
    </subcellularLocation>
</comment>
<evidence type="ECO:0000256" key="1">
    <source>
        <dbReference type="ARBA" id="ARBA00004496"/>
    </source>
</evidence>
<sequence length="199" mass="22109">MAENESVTENSQPPVTAAAAAPPTGDPAGTAGSDIDQAAQLEQLAATNTQLQEKLGEQEQKYLRLLADFDNFRKRTQREKDELGAFVSARLLQEILPVLDNFDRARTHVQPENEREEKLHNSYQQVYRQFLAILEKQGVQLLEVVGQPFNPALHEAILREESSEVSQETVVAELQKGYSLGERVLRPAMVKVAVPAHPA</sequence>
<dbReference type="Gene3D" id="2.30.22.10">
    <property type="entry name" value="Head domain of nucleotide exchange factor GrpE"/>
    <property type="match status" value="1"/>
</dbReference>
<evidence type="ECO:0000256" key="9">
    <source>
        <dbReference type="ARBA" id="ARBA00076414"/>
    </source>
</evidence>
<dbReference type="SUPFAM" id="SSF58014">
    <property type="entry name" value="Coiled-coil domain of nucleotide exchange factor GrpE"/>
    <property type="match status" value="1"/>
</dbReference>
<dbReference type="Proteomes" id="UP000017396">
    <property type="component" value="Chromosome"/>
</dbReference>
<dbReference type="Pfam" id="PF01025">
    <property type="entry name" value="GrpE"/>
    <property type="match status" value="1"/>
</dbReference>
<comment type="function">
    <text evidence="7 10 11">Participates actively in the response to hyperosmotic and heat shock by preventing the aggregation of stress-denatured proteins, in association with DnaK and GrpE. It is the nucleotide exchange factor for DnaK and may function as a thermosensor. Unfolded proteins bind initially to DnaJ; upon interaction with the DnaJ-bound protein, DnaK hydrolyzes its bound ATP, resulting in the formation of a stable complex. GrpE releases ADP from DnaK; ATP binding to DnaK triggers the release of the substrate protein, thus completing the reaction cycle. Several rounds of ATP-dependent interactions between DnaJ, DnaK and GrpE are required for fully efficient folding.</text>
</comment>
<dbReference type="PRINTS" id="PR00773">
    <property type="entry name" value="GRPEPROTEIN"/>
</dbReference>
<dbReference type="PANTHER" id="PTHR21237:SF40">
    <property type="entry name" value="CELL CYCLE AND APOPTOSIS REGULATOR PROTEIN 2"/>
    <property type="match status" value="1"/>
</dbReference>
<dbReference type="InterPro" id="IPR000740">
    <property type="entry name" value="GrpE"/>
</dbReference>
<evidence type="ECO:0000256" key="11">
    <source>
        <dbReference type="RuleBase" id="RU000639"/>
    </source>
</evidence>
<evidence type="ECO:0000256" key="4">
    <source>
        <dbReference type="ARBA" id="ARBA00022490"/>
    </source>
</evidence>
<dbReference type="KEGG" id="glj:GKIL_0309"/>
<dbReference type="GO" id="GO:0000774">
    <property type="term" value="F:adenyl-nucleotide exchange factor activity"/>
    <property type="evidence" value="ECO:0007669"/>
    <property type="project" value="InterPro"/>
</dbReference>
<dbReference type="NCBIfam" id="NF010741">
    <property type="entry name" value="PRK14143.1"/>
    <property type="match status" value="1"/>
</dbReference>
<evidence type="ECO:0000313" key="16">
    <source>
        <dbReference type="Proteomes" id="UP000017396"/>
    </source>
</evidence>
<comment type="similarity">
    <text evidence="2 10 12">Belongs to the GrpE family.</text>
</comment>
<dbReference type="GO" id="GO:0051082">
    <property type="term" value="F:unfolded protein binding"/>
    <property type="evidence" value="ECO:0007669"/>
    <property type="project" value="TreeGrafter"/>
</dbReference>
<feature type="compositionally biased region" description="Polar residues" evidence="14">
    <location>
        <begin position="1"/>
        <end position="12"/>
    </location>
</feature>
<dbReference type="GO" id="GO:0042803">
    <property type="term" value="F:protein homodimerization activity"/>
    <property type="evidence" value="ECO:0007669"/>
    <property type="project" value="InterPro"/>
</dbReference>
<reference evidence="15 16" key="1">
    <citation type="journal article" date="2013" name="PLoS ONE">
        <title>Cultivation and Complete Genome Sequencing of Gloeobacter kilaueensis sp. nov., from a Lava Cave in Kilauea Caldera, Hawai'i.</title>
        <authorList>
            <person name="Saw J.H."/>
            <person name="Schatz M."/>
            <person name="Brown M.V."/>
            <person name="Kunkel D.D."/>
            <person name="Foster J.S."/>
            <person name="Shick H."/>
            <person name="Christensen S."/>
            <person name="Hou S."/>
            <person name="Wan X."/>
            <person name="Donachie S.P."/>
        </authorList>
    </citation>
    <scope>NUCLEOTIDE SEQUENCE [LARGE SCALE GENOMIC DNA]</scope>
    <source>
        <strain evidence="16">JS</strain>
    </source>
</reference>
<dbReference type="InterPro" id="IPR009012">
    <property type="entry name" value="GrpE_head"/>
</dbReference>
<accession>U5QCG1</accession>
<dbReference type="HOGENOM" id="CLU_057217_5_1_3"/>
<dbReference type="CDD" id="cd00446">
    <property type="entry name" value="GrpE"/>
    <property type="match status" value="1"/>
</dbReference>
<dbReference type="RefSeq" id="WP_023171568.1">
    <property type="nucleotide sequence ID" value="NC_022600.1"/>
</dbReference>
<organism evidence="15 16">
    <name type="scientific">Gloeobacter kilaueensis (strain ATCC BAA-2537 / CCAP 1431/1 / ULC 316 / JS1)</name>
    <dbReference type="NCBI Taxonomy" id="1183438"/>
    <lineage>
        <taxon>Bacteria</taxon>
        <taxon>Bacillati</taxon>
        <taxon>Cyanobacteriota</taxon>
        <taxon>Cyanophyceae</taxon>
        <taxon>Gloeobacterales</taxon>
        <taxon>Gloeobacteraceae</taxon>
        <taxon>Gloeobacter</taxon>
    </lineage>
</organism>
<dbReference type="NCBIfam" id="NF010738">
    <property type="entry name" value="PRK14140.1"/>
    <property type="match status" value="1"/>
</dbReference>
<evidence type="ECO:0000256" key="12">
    <source>
        <dbReference type="RuleBase" id="RU004478"/>
    </source>
</evidence>
<dbReference type="PROSITE" id="PS01071">
    <property type="entry name" value="GRPE"/>
    <property type="match status" value="1"/>
</dbReference>
<gene>
    <name evidence="10" type="primary">grpE</name>
    <name evidence="15" type="ORF">GKIL_0309</name>
</gene>
<evidence type="ECO:0000256" key="5">
    <source>
        <dbReference type="ARBA" id="ARBA00023016"/>
    </source>
</evidence>
<dbReference type="OrthoDB" id="9812586at2"/>
<keyword evidence="4 10" id="KW-0963">Cytoplasm</keyword>
<dbReference type="GO" id="GO:0006457">
    <property type="term" value="P:protein folding"/>
    <property type="evidence" value="ECO:0007669"/>
    <property type="project" value="InterPro"/>
</dbReference>
<proteinExistence type="inferred from homology"/>
<evidence type="ECO:0000256" key="6">
    <source>
        <dbReference type="ARBA" id="ARBA00023186"/>
    </source>
</evidence>
<evidence type="ECO:0000256" key="2">
    <source>
        <dbReference type="ARBA" id="ARBA00009054"/>
    </source>
</evidence>
<dbReference type="FunFam" id="2.30.22.10:FF:000001">
    <property type="entry name" value="Protein GrpE"/>
    <property type="match status" value="1"/>
</dbReference>
<name>U5QCG1_GLOK1</name>
<dbReference type="STRING" id="1183438.GKIL_0309"/>
<dbReference type="InterPro" id="IPR013805">
    <property type="entry name" value="GrpE_CC"/>
</dbReference>
<feature type="coiled-coil region" evidence="13">
    <location>
        <begin position="41"/>
        <end position="68"/>
    </location>
</feature>
<dbReference type="PATRIC" id="fig|1183438.3.peg.312"/>
<keyword evidence="16" id="KW-1185">Reference proteome</keyword>
<evidence type="ECO:0000256" key="8">
    <source>
        <dbReference type="ARBA" id="ARBA00072274"/>
    </source>
</evidence>
<dbReference type="GO" id="GO:0051087">
    <property type="term" value="F:protein-folding chaperone binding"/>
    <property type="evidence" value="ECO:0007669"/>
    <property type="project" value="InterPro"/>
</dbReference>
<evidence type="ECO:0000256" key="10">
    <source>
        <dbReference type="HAMAP-Rule" id="MF_01151"/>
    </source>
</evidence>
<dbReference type="HAMAP" id="MF_01151">
    <property type="entry name" value="GrpE"/>
    <property type="match status" value="1"/>
</dbReference>
<comment type="subunit">
    <text evidence="3 10">Homodimer.</text>
</comment>
<protein>
    <recommendedName>
        <fullName evidence="8 10">Protein GrpE</fullName>
    </recommendedName>
    <alternativeName>
        <fullName evidence="9 10">HSP-70 cofactor</fullName>
    </alternativeName>
</protein>
<dbReference type="GO" id="GO:0005737">
    <property type="term" value="C:cytoplasm"/>
    <property type="evidence" value="ECO:0007669"/>
    <property type="project" value="UniProtKB-SubCell"/>
</dbReference>
<dbReference type="AlphaFoldDB" id="U5QCG1"/>
<evidence type="ECO:0000256" key="13">
    <source>
        <dbReference type="SAM" id="Coils"/>
    </source>
</evidence>
<evidence type="ECO:0000313" key="15">
    <source>
        <dbReference type="EMBL" id="AGY56556.1"/>
    </source>
</evidence>
<feature type="compositionally biased region" description="Low complexity" evidence="14">
    <location>
        <begin position="13"/>
        <end position="32"/>
    </location>
</feature>
<dbReference type="eggNOG" id="COG0576">
    <property type="taxonomic scope" value="Bacteria"/>
</dbReference>
<keyword evidence="6 10" id="KW-0143">Chaperone</keyword>
<feature type="region of interest" description="Disordered" evidence="14">
    <location>
        <begin position="1"/>
        <end position="40"/>
    </location>
</feature>
<dbReference type="SUPFAM" id="SSF51064">
    <property type="entry name" value="Head domain of nucleotide exchange factor GrpE"/>
    <property type="match status" value="1"/>
</dbReference>
<dbReference type="EMBL" id="CP003587">
    <property type="protein sequence ID" value="AGY56556.1"/>
    <property type="molecule type" value="Genomic_DNA"/>
</dbReference>
<keyword evidence="5 10" id="KW-0346">Stress response</keyword>
<evidence type="ECO:0000256" key="3">
    <source>
        <dbReference type="ARBA" id="ARBA00011738"/>
    </source>
</evidence>
<evidence type="ECO:0000256" key="7">
    <source>
        <dbReference type="ARBA" id="ARBA00053401"/>
    </source>
</evidence>